<evidence type="ECO:0000313" key="2">
    <source>
        <dbReference type="EMBL" id="EEC58417.1"/>
    </source>
</evidence>
<keyword evidence="1" id="KW-1133">Transmembrane helix</keyword>
<protein>
    <submittedName>
        <fullName evidence="2">Uncharacterized protein</fullName>
    </submittedName>
</protein>
<keyword evidence="1" id="KW-0472">Membrane</keyword>
<dbReference type="EMBL" id="ABVQ01000034">
    <property type="protein sequence ID" value="EEC58417.1"/>
    <property type="molecule type" value="Genomic_DNA"/>
</dbReference>
<dbReference type="AlphaFoldDB" id="B7APE3"/>
<dbReference type="STRING" id="483218.BACPEC_00549"/>
<dbReference type="Proteomes" id="UP000003136">
    <property type="component" value="Unassembled WGS sequence"/>
</dbReference>
<evidence type="ECO:0000256" key="1">
    <source>
        <dbReference type="SAM" id="Phobius"/>
    </source>
</evidence>
<sequence>MKENTGSVVMAVLSLGMAVLIVVITLVWWLSNAAFVVNVAHDMGVSGKMPDYIIYPSDTDAHLPFNESFIINTKLKDVKGRQVKPFDVSDKIGNNEPEQTVRVYYQDGTQASWYFRNDKCQVIYGDTWRCYRISNYEGLYEELERKLERNKKN</sequence>
<accession>B7APE3</accession>
<evidence type="ECO:0000313" key="3">
    <source>
        <dbReference type="Proteomes" id="UP000003136"/>
    </source>
</evidence>
<gene>
    <name evidence="2" type="ORF">BACPEC_00549</name>
</gene>
<feature type="transmembrane region" description="Helical" evidence="1">
    <location>
        <begin position="7"/>
        <end position="30"/>
    </location>
</feature>
<keyword evidence="1" id="KW-0812">Transmembrane</keyword>
<dbReference type="HOGENOM" id="CLU_1709609_0_0_9"/>
<comment type="caution">
    <text evidence="2">The sequence shown here is derived from an EMBL/GenBank/DDBJ whole genome shotgun (WGS) entry which is preliminary data.</text>
</comment>
<keyword evidence="3" id="KW-1185">Reference proteome</keyword>
<organism evidence="2 3">
    <name type="scientific">[Bacteroides] pectinophilus ATCC 43243</name>
    <dbReference type="NCBI Taxonomy" id="483218"/>
    <lineage>
        <taxon>Bacteria</taxon>
        <taxon>Bacillati</taxon>
        <taxon>Bacillota</taxon>
        <taxon>Clostridia</taxon>
        <taxon>Eubacteriales</taxon>
    </lineage>
</organism>
<proteinExistence type="predicted"/>
<reference evidence="2 3" key="1">
    <citation type="submission" date="2008-11" db="EMBL/GenBank/DDBJ databases">
        <title>Draft genome sequence of Bacteroides pectinophilus (ATCC 43243).</title>
        <authorList>
            <person name="Sudarsanam P."/>
            <person name="Ley R."/>
            <person name="Guruge J."/>
            <person name="Turnbaugh P.J."/>
            <person name="Mahowald M."/>
            <person name="Liep D."/>
            <person name="Gordon J."/>
        </authorList>
    </citation>
    <scope>NUCLEOTIDE SEQUENCE [LARGE SCALE GENOMIC DNA]</scope>
    <source>
        <strain evidence="2 3">ATCC 43243</strain>
    </source>
</reference>
<name>B7APE3_9FIRM</name>
<reference evidence="2 3" key="2">
    <citation type="submission" date="2008-11" db="EMBL/GenBank/DDBJ databases">
        <authorList>
            <person name="Fulton L."/>
            <person name="Clifton S."/>
            <person name="Fulton B."/>
            <person name="Xu J."/>
            <person name="Minx P."/>
            <person name="Pepin K.H."/>
            <person name="Johnson M."/>
            <person name="Bhonagiri V."/>
            <person name="Nash W.E."/>
            <person name="Mardis E.R."/>
            <person name="Wilson R.K."/>
        </authorList>
    </citation>
    <scope>NUCLEOTIDE SEQUENCE [LARGE SCALE GENOMIC DNA]</scope>
    <source>
        <strain evidence="2 3">ATCC 43243</strain>
    </source>
</reference>